<dbReference type="RefSeq" id="XP_068356546.1">
    <property type="nucleotide sequence ID" value="XM_068493207.1"/>
</dbReference>
<sequence length="227" mass="25749">MNASKKDLLKDINTVVEHSRNKVKFHRAGIQAQESFIEKLKELINKEAPEFNEKFAEIQEHFGRILAKEKALVNAEERCAEDLNDISARFDVVFRLSEESAACKRKVKDCRTKIEKLRKDLELDELKGGAKKYKIEGDINRAIEAKKAAIDAAENKLLEFIDVKERYAIFKVGRLQHAYQAYGKAIASTMAELSTESESFTNLLNETQENIDNILESGPSGETPSQE</sequence>
<proteinExistence type="predicted"/>
<protein>
    <submittedName>
        <fullName evidence="1">Uncharacterized protein</fullName>
    </submittedName>
</protein>
<keyword evidence="2" id="KW-1185">Reference proteome</keyword>
<dbReference type="Proteomes" id="UP000179807">
    <property type="component" value="Unassembled WGS sequence"/>
</dbReference>
<dbReference type="EMBL" id="MLAK01000827">
    <property type="protein sequence ID" value="OHT03410.1"/>
    <property type="molecule type" value="Genomic_DNA"/>
</dbReference>
<name>A0A1J4JXK9_9EUKA</name>
<organism evidence="1 2">
    <name type="scientific">Tritrichomonas foetus</name>
    <dbReference type="NCBI Taxonomy" id="1144522"/>
    <lineage>
        <taxon>Eukaryota</taxon>
        <taxon>Metamonada</taxon>
        <taxon>Parabasalia</taxon>
        <taxon>Tritrichomonadida</taxon>
        <taxon>Tritrichomonadidae</taxon>
        <taxon>Tritrichomonas</taxon>
    </lineage>
</organism>
<evidence type="ECO:0000313" key="2">
    <source>
        <dbReference type="Proteomes" id="UP000179807"/>
    </source>
</evidence>
<evidence type="ECO:0000313" key="1">
    <source>
        <dbReference type="EMBL" id="OHT03410.1"/>
    </source>
</evidence>
<dbReference type="AlphaFoldDB" id="A0A1J4JXK9"/>
<gene>
    <name evidence="1" type="ORF">TRFO_06622</name>
</gene>
<dbReference type="GeneID" id="94827911"/>
<reference evidence="1" key="1">
    <citation type="submission" date="2016-10" db="EMBL/GenBank/DDBJ databases">
        <authorList>
            <person name="Benchimol M."/>
            <person name="Almeida L.G."/>
            <person name="Vasconcelos A.T."/>
            <person name="Perreira-Neves A."/>
            <person name="Rosa I.A."/>
            <person name="Tasca T."/>
            <person name="Bogo M.R."/>
            <person name="de Souza W."/>
        </authorList>
    </citation>
    <scope>NUCLEOTIDE SEQUENCE [LARGE SCALE GENOMIC DNA]</scope>
    <source>
        <strain evidence="1">K</strain>
    </source>
</reference>
<accession>A0A1J4JXK9</accession>
<comment type="caution">
    <text evidence="1">The sequence shown here is derived from an EMBL/GenBank/DDBJ whole genome shotgun (WGS) entry which is preliminary data.</text>
</comment>
<dbReference type="VEuPathDB" id="TrichDB:TRFO_06622"/>
<dbReference type="OrthoDB" id="10512413at2759"/>